<dbReference type="Gene3D" id="2.130.10.10">
    <property type="entry name" value="YVTN repeat-like/Quinoprotein amine dehydrogenase"/>
    <property type="match status" value="1"/>
</dbReference>
<dbReference type="SUPFAM" id="SSF50978">
    <property type="entry name" value="WD40 repeat-like"/>
    <property type="match status" value="1"/>
</dbReference>
<accession>A0AAD2GC97</accession>
<dbReference type="GO" id="GO:0007165">
    <property type="term" value="P:signal transduction"/>
    <property type="evidence" value="ECO:0007669"/>
    <property type="project" value="UniProtKB-KW"/>
</dbReference>
<feature type="repeat" description="WD" evidence="5">
    <location>
        <begin position="56"/>
        <end position="97"/>
    </location>
</feature>
<evidence type="ECO:0008006" key="8">
    <source>
        <dbReference type="Google" id="ProtNLM"/>
    </source>
</evidence>
<proteinExistence type="inferred from homology"/>
<protein>
    <recommendedName>
        <fullName evidence="8">Guanine nucleotide-binding protein subunit beta-like protein</fullName>
    </recommendedName>
</protein>
<dbReference type="PANTHER" id="PTHR19850">
    <property type="entry name" value="GUANINE NUCLEOTIDE-BINDING PROTEIN BETA G PROTEIN BETA"/>
    <property type="match status" value="1"/>
</dbReference>
<keyword evidence="7" id="KW-1185">Reference proteome</keyword>
<organism evidence="6 7">
    <name type="scientific">Cylindrotheca closterium</name>
    <dbReference type="NCBI Taxonomy" id="2856"/>
    <lineage>
        <taxon>Eukaryota</taxon>
        <taxon>Sar</taxon>
        <taxon>Stramenopiles</taxon>
        <taxon>Ochrophyta</taxon>
        <taxon>Bacillariophyta</taxon>
        <taxon>Bacillariophyceae</taxon>
        <taxon>Bacillariophycidae</taxon>
        <taxon>Bacillariales</taxon>
        <taxon>Bacillariaceae</taxon>
        <taxon>Cylindrotheca</taxon>
    </lineage>
</organism>
<feature type="repeat" description="WD" evidence="5">
    <location>
        <begin position="334"/>
        <end position="366"/>
    </location>
</feature>
<keyword evidence="3" id="KW-0677">Repeat</keyword>
<feature type="repeat" description="WD" evidence="5">
    <location>
        <begin position="236"/>
        <end position="278"/>
    </location>
</feature>
<dbReference type="InterPro" id="IPR016346">
    <property type="entry name" value="G-protein_beta_1-5"/>
</dbReference>
<dbReference type="InterPro" id="IPR015943">
    <property type="entry name" value="WD40/YVTN_repeat-like_dom_sf"/>
</dbReference>
<feature type="repeat" description="WD" evidence="5">
    <location>
        <begin position="192"/>
        <end position="234"/>
    </location>
</feature>
<evidence type="ECO:0000256" key="4">
    <source>
        <dbReference type="ARBA" id="ARBA00023224"/>
    </source>
</evidence>
<evidence type="ECO:0000313" key="7">
    <source>
        <dbReference type="Proteomes" id="UP001295423"/>
    </source>
</evidence>
<reference evidence="6" key="1">
    <citation type="submission" date="2023-08" db="EMBL/GenBank/DDBJ databases">
        <authorList>
            <person name="Audoor S."/>
            <person name="Bilcke G."/>
        </authorList>
    </citation>
    <scope>NUCLEOTIDE SEQUENCE</scope>
</reference>
<dbReference type="Pfam" id="PF25391">
    <property type="entry name" value="WD40_Gbeta"/>
    <property type="match status" value="1"/>
</dbReference>
<evidence type="ECO:0000256" key="5">
    <source>
        <dbReference type="PROSITE-ProRule" id="PRU00221"/>
    </source>
</evidence>
<dbReference type="InterPro" id="IPR020472">
    <property type="entry name" value="WD40_PAC1"/>
</dbReference>
<dbReference type="PRINTS" id="PR00319">
    <property type="entry name" value="GPROTEINB"/>
</dbReference>
<sequence length="366" mass="39350">MAAKVEAAKQSVSKLQGEIDDILKEKNDSTLYSAASGAGAAAPIRAPPSTRTRRTLKGHFGKITALHWGGDSRSLVSASQDGNLLLWNAVTSNKVKSITLKSSYVMSVGMEQTKGNMIACGGLDNLCTIYNLSAGSSNGNTSEPTPAAHEMASHDGFLSCCRFIDEKNIITSSGDSSCIRWDIPTGRVLESFREHEETAMFLSLKPNDPNVFASCSVDRTAKVWDVRAPQKSTMTFTGHLGDLNSIDFMPSDGNTFATCSNDGTTRLWDMRSYQEVARFGTLVEPDPFDPNPGFTSLSFSRSGRLLFAGHCDASVLAYDVFNAGKTDAPAFTFNDAHENYVSCIGVSPDGAALCTGSWDCNLKVWA</sequence>
<dbReference type="PROSITE" id="PS50294">
    <property type="entry name" value="WD_REPEATS_REGION"/>
    <property type="match status" value="3"/>
</dbReference>
<dbReference type="PIRSF" id="PIRSF002394">
    <property type="entry name" value="GN-bd_beta"/>
    <property type="match status" value="1"/>
</dbReference>
<comment type="similarity">
    <text evidence="1">Belongs to the WD repeat G protein beta family.</text>
</comment>
<keyword evidence="2 5" id="KW-0853">WD repeat</keyword>
<evidence type="ECO:0000256" key="3">
    <source>
        <dbReference type="ARBA" id="ARBA00022737"/>
    </source>
</evidence>
<dbReference type="CDD" id="cd00200">
    <property type="entry name" value="WD40"/>
    <property type="match status" value="1"/>
</dbReference>
<dbReference type="SMART" id="SM00320">
    <property type="entry name" value="WD40"/>
    <property type="match status" value="7"/>
</dbReference>
<evidence type="ECO:0000313" key="6">
    <source>
        <dbReference type="EMBL" id="CAJ1968561.1"/>
    </source>
</evidence>
<dbReference type="InterPro" id="IPR001680">
    <property type="entry name" value="WD40_rpt"/>
</dbReference>
<gene>
    <name evidence="6" type="ORF">CYCCA115_LOCUS23296</name>
</gene>
<dbReference type="AlphaFoldDB" id="A0AAD2GC97"/>
<evidence type="ECO:0000256" key="1">
    <source>
        <dbReference type="ARBA" id="ARBA00009768"/>
    </source>
</evidence>
<dbReference type="EMBL" id="CAKOGP040002391">
    <property type="protein sequence ID" value="CAJ1968561.1"/>
    <property type="molecule type" value="Genomic_DNA"/>
</dbReference>
<evidence type="ECO:0000256" key="2">
    <source>
        <dbReference type="ARBA" id="ARBA00022574"/>
    </source>
</evidence>
<dbReference type="PROSITE" id="PS50082">
    <property type="entry name" value="WD_REPEATS_2"/>
    <property type="match status" value="4"/>
</dbReference>
<dbReference type="Proteomes" id="UP001295423">
    <property type="component" value="Unassembled WGS sequence"/>
</dbReference>
<dbReference type="PRINTS" id="PR00320">
    <property type="entry name" value="GPROTEINBRPT"/>
</dbReference>
<comment type="caution">
    <text evidence="6">The sequence shown here is derived from an EMBL/GenBank/DDBJ whole genome shotgun (WGS) entry which is preliminary data.</text>
</comment>
<dbReference type="InterPro" id="IPR036322">
    <property type="entry name" value="WD40_repeat_dom_sf"/>
</dbReference>
<keyword evidence="4" id="KW-0807">Transducer</keyword>
<name>A0AAD2GC97_9STRA</name>
<dbReference type="InterPro" id="IPR001632">
    <property type="entry name" value="WD40_G-protein_beta-like"/>
</dbReference>